<dbReference type="AlphaFoldDB" id="Q8TDK2"/>
<evidence type="ECO:0000256" key="1">
    <source>
        <dbReference type="SAM" id="MobiDB-lite"/>
    </source>
</evidence>
<reference evidence="2" key="1">
    <citation type="journal article" date="2002" name="Gene">
        <title>Identification of six novel genes by experimental validation of GeneMachine predicted genes.</title>
        <authorList>
            <person name="Makalowska I."/>
            <person name="Sood R."/>
            <person name="Faruque M.U."/>
            <person name="Hu P."/>
            <person name="Robbins C.M."/>
            <person name="Eddings E.M."/>
            <person name="Mestre J.D."/>
            <person name="Baxevanis A.D."/>
            <person name="Carpten J.D."/>
        </authorList>
    </citation>
    <scope>NUCLEOTIDE SEQUENCE</scope>
</reference>
<accession>Q8TDK2</accession>
<sequence length="46" mass="4738">LQPFPAGEPRGHEAAARGPHRAARHHQGPRGAQDAEHPAGPAQGMG</sequence>
<organism evidence="2">
    <name type="scientific">Homo sapiens</name>
    <name type="common">Human</name>
    <dbReference type="NCBI Taxonomy" id="9606"/>
    <lineage>
        <taxon>Eukaryota</taxon>
        <taxon>Metazoa</taxon>
        <taxon>Chordata</taxon>
        <taxon>Craniata</taxon>
        <taxon>Vertebrata</taxon>
        <taxon>Euteleostomi</taxon>
        <taxon>Mammalia</taxon>
        <taxon>Eutheria</taxon>
        <taxon>Euarchontoglires</taxon>
        <taxon>Primates</taxon>
        <taxon>Haplorrhini</taxon>
        <taxon>Catarrhini</taxon>
        <taxon>Hominidae</taxon>
        <taxon>Homo</taxon>
    </lineage>
</organism>
<evidence type="ECO:0000313" key="2">
    <source>
        <dbReference type="EMBL" id="AAL91356.1"/>
    </source>
</evidence>
<proteinExistence type="evidence at transcript level"/>
<feature type="region of interest" description="Disordered" evidence="1">
    <location>
        <begin position="1"/>
        <end position="46"/>
    </location>
</feature>
<name>Q8TDK2_HUMAN</name>
<dbReference type="EMBL" id="AF387615">
    <property type="protein sequence ID" value="AAL91356.1"/>
    <property type="molecule type" value="mRNA"/>
</dbReference>
<feature type="non-terminal residue" evidence="2">
    <location>
        <position position="46"/>
    </location>
</feature>
<feature type="compositionally biased region" description="Basic residues" evidence="1">
    <location>
        <begin position="18"/>
        <end position="28"/>
    </location>
</feature>
<feature type="non-terminal residue" evidence="2">
    <location>
        <position position="1"/>
    </location>
</feature>
<protein>
    <submittedName>
        <fullName evidence="2">Gm139</fullName>
    </submittedName>
</protein>